<sequence length="115" mass="12310">MNITTTIDGTTARIHARGEIDFDTLPPLRAAAAALPPQVTDLLWDLTDTPFMDVAGLHLLFHPTTSGPHCRTTVTGLGPQPLWLLLTAAEADPGVFDLSRLLPDIPPPGFRPPAL</sequence>
<feature type="domain" description="STAS" evidence="1">
    <location>
        <begin position="1"/>
        <end position="60"/>
    </location>
</feature>
<dbReference type="InterPro" id="IPR002645">
    <property type="entry name" value="STAS_dom"/>
</dbReference>
<reference evidence="2 3" key="1">
    <citation type="submission" date="2020-08" db="EMBL/GenBank/DDBJ databases">
        <title>Genomic Encyclopedia of Type Strains, Phase III (KMG-III): the genomes of soil and plant-associated and newly described type strains.</title>
        <authorList>
            <person name="Whitman W."/>
        </authorList>
    </citation>
    <scope>NUCLEOTIDE SEQUENCE [LARGE SCALE GENOMIC DNA]</scope>
    <source>
        <strain evidence="2 3">CECT 3273</strain>
    </source>
</reference>
<dbReference type="RefSeq" id="WP_184822022.1">
    <property type="nucleotide sequence ID" value="NZ_BMTI01000025.1"/>
</dbReference>
<proteinExistence type="predicted"/>
<dbReference type="AlphaFoldDB" id="A0A7W7PSG1"/>
<keyword evidence="3" id="KW-1185">Reference proteome</keyword>
<name>A0A7W7PSG1_9ACTN</name>
<evidence type="ECO:0000313" key="3">
    <source>
        <dbReference type="Proteomes" id="UP000579523"/>
    </source>
</evidence>
<dbReference type="SUPFAM" id="SSF52091">
    <property type="entry name" value="SpoIIaa-like"/>
    <property type="match status" value="1"/>
</dbReference>
<dbReference type="PROSITE" id="PS50801">
    <property type="entry name" value="STAS"/>
    <property type="match status" value="1"/>
</dbReference>
<gene>
    <name evidence="2" type="ORF">FHS37_003495</name>
</gene>
<comment type="caution">
    <text evidence="2">The sequence shown here is derived from an EMBL/GenBank/DDBJ whole genome shotgun (WGS) entry which is preliminary data.</text>
</comment>
<dbReference type="Proteomes" id="UP000579523">
    <property type="component" value="Unassembled WGS sequence"/>
</dbReference>
<accession>A0A7W7PSG1</accession>
<protein>
    <submittedName>
        <fullName evidence="2">ABC-type transporter Mla MlaB component</fullName>
    </submittedName>
</protein>
<evidence type="ECO:0000259" key="1">
    <source>
        <dbReference type="PROSITE" id="PS50801"/>
    </source>
</evidence>
<evidence type="ECO:0000313" key="2">
    <source>
        <dbReference type="EMBL" id="MBB4899435.1"/>
    </source>
</evidence>
<organism evidence="2 3">
    <name type="scientific">Streptomyces griseomycini</name>
    <dbReference type="NCBI Taxonomy" id="66895"/>
    <lineage>
        <taxon>Bacteria</taxon>
        <taxon>Bacillati</taxon>
        <taxon>Actinomycetota</taxon>
        <taxon>Actinomycetes</taxon>
        <taxon>Kitasatosporales</taxon>
        <taxon>Streptomycetaceae</taxon>
        <taxon>Streptomyces</taxon>
    </lineage>
</organism>
<dbReference type="Gene3D" id="3.30.750.24">
    <property type="entry name" value="STAS domain"/>
    <property type="match status" value="1"/>
</dbReference>
<dbReference type="EMBL" id="JACHJI010000005">
    <property type="protein sequence ID" value="MBB4899435.1"/>
    <property type="molecule type" value="Genomic_DNA"/>
</dbReference>
<dbReference type="InterPro" id="IPR036513">
    <property type="entry name" value="STAS_dom_sf"/>
</dbReference>